<evidence type="ECO:0000256" key="2">
    <source>
        <dbReference type="SAM" id="MobiDB-lite"/>
    </source>
</evidence>
<organism evidence="3">
    <name type="scientific">Eutreptiella gymnastica</name>
    <dbReference type="NCBI Taxonomy" id="73025"/>
    <lineage>
        <taxon>Eukaryota</taxon>
        <taxon>Discoba</taxon>
        <taxon>Euglenozoa</taxon>
        <taxon>Euglenida</taxon>
        <taxon>Spirocuta</taxon>
        <taxon>Euglenophyceae</taxon>
        <taxon>Eutreptiales</taxon>
        <taxon>Eutreptiaceae</taxon>
        <taxon>Eutreptiella</taxon>
    </lineage>
</organism>
<protein>
    <submittedName>
        <fullName evidence="3">Uncharacterized protein</fullName>
    </submittedName>
</protein>
<feature type="coiled-coil region" evidence="1">
    <location>
        <begin position="170"/>
        <end position="237"/>
    </location>
</feature>
<gene>
    <name evidence="3" type="ORF">EGYM00392_LOCUS49222</name>
    <name evidence="4" type="ORF">EGYM00392_LOCUS49223</name>
</gene>
<dbReference type="AlphaFoldDB" id="A0A6U8M0W2"/>
<keyword evidence="1" id="KW-0175">Coiled coil</keyword>
<dbReference type="EMBL" id="HBGA01132960">
    <property type="protein sequence ID" value="CAD9038063.1"/>
    <property type="molecule type" value="Transcribed_RNA"/>
</dbReference>
<feature type="region of interest" description="Disordered" evidence="2">
    <location>
        <begin position="1"/>
        <end position="51"/>
    </location>
</feature>
<feature type="compositionally biased region" description="Polar residues" evidence="2">
    <location>
        <begin position="8"/>
        <end position="20"/>
    </location>
</feature>
<name>A0A6U8M0W2_9EUGL</name>
<feature type="compositionally biased region" description="Basic and acidic residues" evidence="2">
    <location>
        <begin position="39"/>
        <end position="51"/>
    </location>
</feature>
<reference evidence="3" key="1">
    <citation type="submission" date="2021-01" db="EMBL/GenBank/DDBJ databases">
        <authorList>
            <person name="Corre E."/>
            <person name="Pelletier E."/>
            <person name="Niang G."/>
            <person name="Scheremetjew M."/>
            <person name="Finn R."/>
            <person name="Kale V."/>
            <person name="Holt S."/>
            <person name="Cochrane G."/>
            <person name="Meng A."/>
            <person name="Brown T."/>
            <person name="Cohen L."/>
        </authorList>
    </citation>
    <scope>NUCLEOTIDE SEQUENCE</scope>
    <source>
        <strain evidence="3">NIES-381</strain>
    </source>
</reference>
<evidence type="ECO:0000256" key="1">
    <source>
        <dbReference type="SAM" id="Coils"/>
    </source>
</evidence>
<evidence type="ECO:0000313" key="4">
    <source>
        <dbReference type="EMBL" id="CAD9038063.1"/>
    </source>
</evidence>
<evidence type="ECO:0000313" key="3">
    <source>
        <dbReference type="EMBL" id="CAD9038062.1"/>
    </source>
</evidence>
<accession>A0A6U8M0W2</accession>
<dbReference type="EMBL" id="HBGA01132959">
    <property type="protein sequence ID" value="CAD9038062.1"/>
    <property type="molecule type" value="Transcribed_RNA"/>
</dbReference>
<proteinExistence type="predicted"/>
<sequence length="249" mass="28019">MSVETEPTAANTANIVTSASPEGAEVTASPARNTKAKPTWKETMAKQAERRQKKYAERFPDGPDSKAAWVKLNNEFICHATKQIFTTAVQVRDHCKTAEYKQQVAANSLEENMELIHSCELHAKAEKEAIQASNQQKLALQQKTQQEDLITTRQQVQAAAKQNRMMAHENAQLQHKINRLVRQITHAKSRATQMMEKRNTKEATRGRQAMAEIVEQNTQLKAEKQALQLELEALKKGYTDQTGKPAPTM</sequence>